<accession>A0ABS8L1W4</accession>
<proteinExistence type="inferred from homology"/>
<dbReference type="Proteomes" id="UP001198862">
    <property type="component" value="Unassembled WGS sequence"/>
</dbReference>
<feature type="domain" description="Activator of Hsp90 ATPase homologue 1/2-like C-terminal" evidence="2">
    <location>
        <begin position="33"/>
        <end position="166"/>
    </location>
</feature>
<dbReference type="RefSeq" id="WP_230553760.1">
    <property type="nucleotide sequence ID" value="NZ_JAJISD010000014.1"/>
</dbReference>
<protein>
    <submittedName>
        <fullName evidence="3">SRPBCC family protein</fullName>
    </submittedName>
</protein>
<dbReference type="Gene3D" id="3.30.530.20">
    <property type="match status" value="1"/>
</dbReference>
<dbReference type="EMBL" id="JAJISD010000014">
    <property type="protein sequence ID" value="MCC8432340.1"/>
    <property type="molecule type" value="Genomic_DNA"/>
</dbReference>
<sequence>MSDSSPKDAARPATSPWRDWPLDREIVLTRLIDAPRELVYAAWTDPEQIRAWFGPEGFAVETHAIDLRPGGIWRFDMVAPDGTRYGNRMVFLRLEAPSFIEVEHGSDKDPDPDRFHMLVTFDQQGDGKTVLTLRQMHPSKERRATAIGFGAVAYGGQTLDKLARHLATRAGSSRG</sequence>
<organism evidence="3 4">
    <name type="scientific">Reyranella aquatilis</name>
    <dbReference type="NCBI Taxonomy" id="2035356"/>
    <lineage>
        <taxon>Bacteria</taxon>
        <taxon>Pseudomonadati</taxon>
        <taxon>Pseudomonadota</taxon>
        <taxon>Alphaproteobacteria</taxon>
        <taxon>Hyphomicrobiales</taxon>
        <taxon>Reyranellaceae</taxon>
        <taxon>Reyranella</taxon>
    </lineage>
</organism>
<dbReference type="SUPFAM" id="SSF55961">
    <property type="entry name" value="Bet v1-like"/>
    <property type="match status" value="1"/>
</dbReference>
<dbReference type="InterPro" id="IPR013538">
    <property type="entry name" value="ASHA1/2-like_C"/>
</dbReference>
<evidence type="ECO:0000256" key="1">
    <source>
        <dbReference type="ARBA" id="ARBA00006817"/>
    </source>
</evidence>
<dbReference type="InterPro" id="IPR023393">
    <property type="entry name" value="START-like_dom_sf"/>
</dbReference>
<comment type="caution">
    <text evidence="3">The sequence shown here is derived from an EMBL/GenBank/DDBJ whole genome shotgun (WGS) entry which is preliminary data.</text>
</comment>
<keyword evidence="4" id="KW-1185">Reference proteome</keyword>
<dbReference type="CDD" id="cd08894">
    <property type="entry name" value="SRPBCC_CalC_Aha1-like_1"/>
    <property type="match status" value="1"/>
</dbReference>
<dbReference type="Pfam" id="PF08327">
    <property type="entry name" value="AHSA1"/>
    <property type="match status" value="1"/>
</dbReference>
<evidence type="ECO:0000313" key="4">
    <source>
        <dbReference type="Proteomes" id="UP001198862"/>
    </source>
</evidence>
<name>A0ABS8L1W4_9HYPH</name>
<evidence type="ECO:0000259" key="2">
    <source>
        <dbReference type="Pfam" id="PF08327"/>
    </source>
</evidence>
<evidence type="ECO:0000313" key="3">
    <source>
        <dbReference type="EMBL" id="MCC8432340.1"/>
    </source>
</evidence>
<reference evidence="3 4" key="1">
    <citation type="submission" date="2021-11" db="EMBL/GenBank/DDBJ databases">
        <authorList>
            <person name="Lee D.-H."/>
            <person name="Kim S.-B."/>
        </authorList>
    </citation>
    <scope>NUCLEOTIDE SEQUENCE [LARGE SCALE GENOMIC DNA]</scope>
    <source>
        <strain evidence="3 4">KCTC 52223</strain>
    </source>
</reference>
<gene>
    <name evidence="3" type="ORF">LJ725_25475</name>
</gene>
<comment type="similarity">
    <text evidence="1">Belongs to the AHA1 family.</text>
</comment>